<dbReference type="PANTHER" id="PTHR46423">
    <property type="entry name" value="RNA POLYMERASE II-ASSOCIATED PROTEIN 3"/>
    <property type="match status" value="1"/>
</dbReference>
<dbReference type="SUPFAM" id="SSF48452">
    <property type="entry name" value="TPR-like"/>
    <property type="match status" value="1"/>
</dbReference>
<dbReference type="Proteomes" id="UP000053477">
    <property type="component" value="Unassembled WGS sequence"/>
</dbReference>
<evidence type="ECO:0000256" key="1">
    <source>
        <dbReference type="ARBA" id="ARBA00022737"/>
    </source>
</evidence>
<dbReference type="InterPro" id="IPR011990">
    <property type="entry name" value="TPR-like_helical_dom_sf"/>
</dbReference>
<name>A0A0H2SJJ8_9AGAM</name>
<reference evidence="8 9" key="1">
    <citation type="submission" date="2015-04" db="EMBL/GenBank/DDBJ databases">
        <title>Complete genome sequence of Schizopora paradoxa KUC8140, a cosmopolitan wood degrader in East Asia.</title>
        <authorList>
            <consortium name="DOE Joint Genome Institute"/>
            <person name="Min B."/>
            <person name="Park H."/>
            <person name="Jang Y."/>
            <person name="Kim J.-J."/>
            <person name="Kim K.H."/>
            <person name="Pangilinan J."/>
            <person name="Lipzen A."/>
            <person name="Riley R."/>
            <person name="Grigoriev I.V."/>
            <person name="Spatafora J.W."/>
            <person name="Choi I.-G."/>
        </authorList>
    </citation>
    <scope>NUCLEOTIDE SEQUENCE [LARGE SCALE GENOMIC DNA]</scope>
    <source>
        <strain evidence="8 9">KUC8140</strain>
    </source>
</reference>
<keyword evidence="1" id="KW-0677">Repeat</keyword>
<evidence type="ECO:0000256" key="6">
    <source>
        <dbReference type="SAM" id="MobiDB-lite"/>
    </source>
</evidence>
<feature type="compositionally biased region" description="Low complexity" evidence="6">
    <location>
        <begin position="182"/>
        <end position="192"/>
    </location>
</feature>
<proteinExistence type="inferred from homology"/>
<evidence type="ECO:0000256" key="4">
    <source>
        <dbReference type="ARBA" id="ARBA00040133"/>
    </source>
</evidence>
<sequence>MSSEAQKEKNKGNDSFRGGNYAEAIGHYSAAIITDRKDHTLPLNRAAAYLKLGKNEDAERDCTTSLSLKPGQVKALFRRAQARIALLKLDEAREDLNQALKIEPKNDAVVVELKKLEELSVASKPPVRKPLDVPSQKQAVASGSSPRRRRVPIEIVEGQQEPTPTPPSFKDSQVNTENLTPISSRSISSSSRVVEKEAPFEMKAPAKLPARAGGGGIFRASGENTVFSTKATTPSTTPSTSVPEPPTDDFPKSTINAPPSRSEGPPISSKTPTPLSLFEFNREWSRSSNAVDRWALLKSVPPTAIPSLFRTSLEAPMLTSILEVFLRVLGPEDVEESNRFDARTLVREYLQNFVRVPRFSTVLMFLTTAERNVAKKVCEAVGGRVEGWNL</sequence>
<gene>
    <name evidence="8" type="ORF">SCHPADRAFT_913687</name>
</gene>
<feature type="compositionally biased region" description="Polar residues" evidence="6">
    <location>
        <begin position="170"/>
        <end position="181"/>
    </location>
</feature>
<dbReference type="OrthoDB" id="629492at2759"/>
<dbReference type="AlphaFoldDB" id="A0A0H2SJJ8"/>
<dbReference type="InterPro" id="IPR019734">
    <property type="entry name" value="TPR_rpt"/>
</dbReference>
<keyword evidence="9" id="KW-1185">Reference proteome</keyword>
<evidence type="ECO:0000313" key="9">
    <source>
        <dbReference type="Proteomes" id="UP000053477"/>
    </source>
</evidence>
<dbReference type="Pfam" id="PF13877">
    <property type="entry name" value="RPAP3_C"/>
    <property type="match status" value="1"/>
</dbReference>
<evidence type="ECO:0000259" key="7">
    <source>
        <dbReference type="Pfam" id="PF13877"/>
    </source>
</evidence>
<dbReference type="PANTHER" id="PTHR46423:SF1">
    <property type="entry name" value="RNA POLYMERASE II-ASSOCIATED PROTEIN 3"/>
    <property type="match status" value="1"/>
</dbReference>
<protein>
    <recommendedName>
        <fullName evidence="4">RNA polymerase II-associated protein 3</fullName>
    </recommendedName>
</protein>
<dbReference type="GO" id="GO:0101031">
    <property type="term" value="C:protein folding chaperone complex"/>
    <property type="evidence" value="ECO:0007669"/>
    <property type="project" value="TreeGrafter"/>
</dbReference>
<dbReference type="STRING" id="27342.A0A0H2SJJ8"/>
<comment type="similarity">
    <text evidence="3">Belongs to the RPAP3 family.</text>
</comment>
<dbReference type="PROSITE" id="PS50005">
    <property type="entry name" value="TPR"/>
    <property type="match status" value="1"/>
</dbReference>
<feature type="region of interest" description="Disordered" evidence="6">
    <location>
        <begin position="125"/>
        <end position="193"/>
    </location>
</feature>
<feature type="repeat" description="TPR" evidence="5">
    <location>
        <begin position="73"/>
        <end position="106"/>
    </location>
</feature>
<dbReference type="InterPro" id="IPR025986">
    <property type="entry name" value="RPAP3-like_C"/>
</dbReference>
<dbReference type="Gene3D" id="1.25.40.10">
    <property type="entry name" value="Tetratricopeptide repeat domain"/>
    <property type="match status" value="1"/>
</dbReference>
<evidence type="ECO:0000256" key="2">
    <source>
        <dbReference type="ARBA" id="ARBA00022803"/>
    </source>
</evidence>
<evidence type="ECO:0000256" key="5">
    <source>
        <dbReference type="PROSITE-ProRule" id="PRU00339"/>
    </source>
</evidence>
<dbReference type="InParanoid" id="A0A0H2SJJ8"/>
<accession>A0A0H2SJJ8</accession>
<dbReference type="InterPro" id="IPR013105">
    <property type="entry name" value="TPR_2"/>
</dbReference>
<evidence type="ECO:0000256" key="3">
    <source>
        <dbReference type="ARBA" id="ARBA00038275"/>
    </source>
</evidence>
<evidence type="ECO:0000313" key="8">
    <source>
        <dbReference type="EMBL" id="KLO17296.1"/>
    </source>
</evidence>
<keyword evidence="2 5" id="KW-0802">TPR repeat</keyword>
<feature type="compositionally biased region" description="Polar residues" evidence="6">
    <location>
        <begin position="135"/>
        <end position="145"/>
    </location>
</feature>
<feature type="domain" description="RNA-polymerase II-associated protein 3-like C-terminal" evidence="7">
    <location>
        <begin position="274"/>
        <end position="371"/>
    </location>
</feature>
<organism evidence="8 9">
    <name type="scientific">Schizopora paradoxa</name>
    <dbReference type="NCBI Taxonomy" id="27342"/>
    <lineage>
        <taxon>Eukaryota</taxon>
        <taxon>Fungi</taxon>
        <taxon>Dikarya</taxon>
        <taxon>Basidiomycota</taxon>
        <taxon>Agaricomycotina</taxon>
        <taxon>Agaricomycetes</taxon>
        <taxon>Hymenochaetales</taxon>
        <taxon>Schizoporaceae</taxon>
        <taxon>Schizopora</taxon>
    </lineage>
</organism>
<feature type="compositionally biased region" description="Low complexity" evidence="6">
    <location>
        <begin position="228"/>
        <end position="242"/>
    </location>
</feature>
<dbReference type="Pfam" id="PF07719">
    <property type="entry name" value="TPR_2"/>
    <property type="match status" value="1"/>
</dbReference>
<feature type="region of interest" description="Disordered" evidence="6">
    <location>
        <begin position="226"/>
        <end position="272"/>
    </location>
</feature>
<dbReference type="InterPro" id="IPR051966">
    <property type="entry name" value="RPAP3"/>
</dbReference>
<dbReference type="SMART" id="SM00028">
    <property type="entry name" value="TPR"/>
    <property type="match status" value="3"/>
</dbReference>
<dbReference type="EMBL" id="KQ085906">
    <property type="protein sequence ID" value="KLO17296.1"/>
    <property type="molecule type" value="Genomic_DNA"/>
</dbReference>